<accession>A0A9Q3HSQ3</accession>
<keyword evidence="3" id="KW-1185">Reference proteome</keyword>
<evidence type="ECO:0000313" key="2">
    <source>
        <dbReference type="EMBL" id="MBW0515963.1"/>
    </source>
</evidence>
<evidence type="ECO:0000313" key="3">
    <source>
        <dbReference type="Proteomes" id="UP000765509"/>
    </source>
</evidence>
<comment type="caution">
    <text evidence="2">The sequence shown here is derived from an EMBL/GenBank/DDBJ whole genome shotgun (WGS) entry which is preliminary data.</text>
</comment>
<reference evidence="2" key="1">
    <citation type="submission" date="2021-03" db="EMBL/GenBank/DDBJ databases">
        <title>Draft genome sequence of rust myrtle Austropuccinia psidii MF-1, a brazilian biotype.</title>
        <authorList>
            <person name="Quecine M.C."/>
            <person name="Pachon D.M.R."/>
            <person name="Bonatelli M.L."/>
            <person name="Correr F.H."/>
            <person name="Franceschini L.M."/>
            <person name="Leite T.F."/>
            <person name="Margarido G.R.A."/>
            <person name="Almeida C.A."/>
            <person name="Ferrarezi J.A."/>
            <person name="Labate C.A."/>
        </authorList>
    </citation>
    <scope>NUCLEOTIDE SEQUENCE</scope>
    <source>
        <strain evidence="2">MF-1</strain>
    </source>
</reference>
<dbReference type="EMBL" id="AVOT02024970">
    <property type="protein sequence ID" value="MBW0515963.1"/>
    <property type="molecule type" value="Genomic_DNA"/>
</dbReference>
<protein>
    <submittedName>
        <fullName evidence="2">Uncharacterized protein</fullName>
    </submittedName>
</protein>
<dbReference type="Proteomes" id="UP000765509">
    <property type="component" value="Unassembled WGS sequence"/>
</dbReference>
<gene>
    <name evidence="2" type="ORF">O181_055678</name>
</gene>
<dbReference type="AlphaFoldDB" id="A0A9Q3HSQ3"/>
<sequence>MANHRFPDNPRILWSSIKKGGRFGLEACVDEPPTSDATSGHSNLTGSRMRGVQQLNNTTGSWANIGGPIHTQGNSIEVAPGFPILVTRKDGRLGKLKRNLVVQDDIDTYEIDGEELEVITPIQKTGIHSTFPSLAQVNTTINKVIRYPKPPQTSPTSPTRPSTLASKSTNLKPPIDRTSRDPMYPDPE</sequence>
<evidence type="ECO:0000256" key="1">
    <source>
        <dbReference type="SAM" id="MobiDB-lite"/>
    </source>
</evidence>
<organism evidence="2 3">
    <name type="scientific">Austropuccinia psidii MF-1</name>
    <dbReference type="NCBI Taxonomy" id="1389203"/>
    <lineage>
        <taxon>Eukaryota</taxon>
        <taxon>Fungi</taxon>
        <taxon>Dikarya</taxon>
        <taxon>Basidiomycota</taxon>
        <taxon>Pucciniomycotina</taxon>
        <taxon>Pucciniomycetes</taxon>
        <taxon>Pucciniales</taxon>
        <taxon>Sphaerophragmiaceae</taxon>
        <taxon>Austropuccinia</taxon>
    </lineage>
</organism>
<name>A0A9Q3HSQ3_9BASI</name>
<feature type="compositionally biased region" description="Low complexity" evidence="1">
    <location>
        <begin position="154"/>
        <end position="166"/>
    </location>
</feature>
<feature type="region of interest" description="Disordered" evidence="1">
    <location>
        <begin position="146"/>
        <end position="188"/>
    </location>
</feature>
<dbReference type="OrthoDB" id="2123952at2759"/>
<proteinExistence type="predicted"/>